<feature type="transmembrane region" description="Helical" evidence="1">
    <location>
        <begin position="95"/>
        <end position="119"/>
    </location>
</feature>
<dbReference type="InterPro" id="IPR000045">
    <property type="entry name" value="Prepilin_IV_endopep_pep"/>
</dbReference>
<dbReference type="Pfam" id="PF01478">
    <property type="entry name" value="Peptidase_A24"/>
    <property type="match status" value="1"/>
</dbReference>
<evidence type="ECO:0000313" key="3">
    <source>
        <dbReference type="EMBL" id="VFA84601.1"/>
    </source>
</evidence>
<feature type="transmembrane region" description="Helical" evidence="1">
    <location>
        <begin position="25"/>
        <end position="43"/>
    </location>
</feature>
<keyword evidence="3" id="KW-0378">Hydrolase</keyword>
<dbReference type="RefSeq" id="WP_062954112.1">
    <property type="nucleotide sequence ID" value="NZ_CAACYE020000001.1"/>
</dbReference>
<dbReference type="GO" id="GO:0004190">
    <property type="term" value="F:aspartic-type endopeptidase activity"/>
    <property type="evidence" value="ECO:0007669"/>
    <property type="project" value="InterPro"/>
</dbReference>
<dbReference type="GO" id="GO:0016020">
    <property type="term" value="C:membrane"/>
    <property type="evidence" value="ECO:0007669"/>
    <property type="project" value="InterPro"/>
</dbReference>
<keyword evidence="1" id="KW-0812">Transmembrane</keyword>
<accession>A0A449GFM8</accession>
<feature type="domain" description="Prepilin type IV endopeptidase peptidase" evidence="2">
    <location>
        <begin position="8"/>
        <end position="100"/>
    </location>
</feature>
<dbReference type="EMBL" id="CAACYE010000005">
    <property type="protein sequence ID" value="VFA84601.1"/>
    <property type="molecule type" value="Genomic_DNA"/>
</dbReference>
<dbReference type="Gene3D" id="1.20.120.1220">
    <property type="match status" value="1"/>
</dbReference>
<evidence type="ECO:0000259" key="2">
    <source>
        <dbReference type="Pfam" id="PF01478"/>
    </source>
</evidence>
<dbReference type="GO" id="GO:0006508">
    <property type="term" value="P:proteolysis"/>
    <property type="evidence" value="ECO:0007669"/>
    <property type="project" value="UniProtKB-KW"/>
</dbReference>
<protein>
    <submittedName>
        <fullName evidence="3">Flp pilus assembly protein, protease CpaA</fullName>
    </submittedName>
</protein>
<sequence length="150" mass="14407">MTSFAFVLLAAWCAALTVIDLRTRRLPNVLTGIGAAAVLGYAAGSGRLGVALGGALLLALPYLLVHLLAPTACGAGDAKLAVGLGAAAGLGGSTAWVAAALGGPLLTAAVGLVVLGARGPAARGSPADRRLPHGPAMCAATLLALLPVAG</sequence>
<dbReference type="AlphaFoldDB" id="A0A449GFM8"/>
<feature type="transmembrane region" description="Helical" evidence="1">
    <location>
        <begin position="50"/>
        <end position="69"/>
    </location>
</feature>
<keyword evidence="3" id="KW-0645">Protease</keyword>
<keyword evidence="1" id="KW-1133">Transmembrane helix</keyword>
<reference evidence="3" key="1">
    <citation type="submission" date="2019-02" db="EMBL/GenBank/DDBJ databases">
        <authorList>
            <consortium name="Pathogen Informatics"/>
        </authorList>
    </citation>
    <scope>NUCLEOTIDE SEQUENCE</scope>
    <source>
        <strain evidence="3">3012STDY6733949</strain>
    </source>
</reference>
<name>A0A449GFM8_NOCFR</name>
<gene>
    <name evidence="3" type="ORF">NCTC1935_02430</name>
</gene>
<proteinExistence type="predicted"/>
<evidence type="ECO:0000256" key="1">
    <source>
        <dbReference type="SAM" id="Phobius"/>
    </source>
</evidence>
<keyword evidence="1" id="KW-0472">Membrane</keyword>
<organism evidence="3">
    <name type="scientific">Nocardia farcinica</name>
    <dbReference type="NCBI Taxonomy" id="37329"/>
    <lineage>
        <taxon>Bacteria</taxon>
        <taxon>Bacillati</taxon>
        <taxon>Actinomycetota</taxon>
        <taxon>Actinomycetes</taxon>
        <taxon>Mycobacteriales</taxon>
        <taxon>Nocardiaceae</taxon>
        <taxon>Nocardia</taxon>
    </lineage>
</organism>